<organism evidence="1 2">
    <name type="scientific">Streptosporangium nondiastaticum</name>
    <dbReference type="NCBI Taxonomy" id="35764"/>
    <lineage>
        <taxon>Bacteria</taxon>
        <taxon>Bacillati</taxon>
        <taxon>Actinomycetota</taxon>
        <taxon>Actinomycetes</taxon>
        <taxon>Streptosporangiales</taxon>
        <taxon>Streptosporangiaceae</taxon>
        <taxon>Streptosporangium</taxon>
    </lineage>
</organism>
<dbReference type="AlphaFoldDB" id="A0A9X7PHJ7"/>
<proteinExistence type="predicted"/>
<dbReference type="GO" id="GO:0070490">
    <property type="term" value="P:protein pupylation"/>
    <property type="evidence" value="ECO:0007669"/>
    <property type="project" value="TreeGrafter"/>
</dbReference>
<evidence type="ECO:0000313" key="1">
    <source>
        <dbReference type="EMBL" id="PSJ28240.1"/>
    </source>
</evidence>
<dbReference type="RefSeq" id="WP_106676197.1">
    <property type="nucleotide sequence ID" value="NZ_PXWG01000027.1"/>
</dbReference>
<accession>A0A9X7PHJ7</accession>
<dbReference type="Proteomes" id="UP000242427">
    <property type="component" value="Unassembled WGS sequence"/>
</dbReference>
<dbReference type="PANTHER" id="PTHR42307">
    <property type="entry name" value="PUP DEAMIDASE/DEPUPYLASE"/>
    <property type="match status" value="1"/>
</dbReference>
<protein>
    <submittedName>
        <fullName evidence="1">Uncharacterized protein</fullName>
    </submittedName>
</protein>
<keyword evidence="2" id="KW-1185">Reference proteome</keyword>
<name>A0A9X7PHJ7_9ACTN</name>
<dbReference type="GO" id="GO:0010498">
    <property type="term" value="P:proteasomal protein catabolic process"/>
    <property type="evidence" value="ECO:0007669"/>
    <property type="project" value="InterPro"/>
</dbReference>
<sequence>MIIIGTEVEYLIYEVNPQRLWVPDPFAYWRPARRDTLSVIMEQIANSYPAISSRGRLWLANGACVYIDGNLLEYASPECFTSVTASACEHAGAEIVGEACKQACSITRKDIKAFARCAGPDGMEAGYHENYGLPPEQYFQLFHKTFWPTPRILGSVVTHLISRIIWSGKGEHSFSGDWLFSPRGARVDRVWDLNTETHRPIIHVKRPNMEDDLLRIEITCGDFNSPTMTTLKLGSTAAVLLAASQGVFDDMRITVSDPVKSMRSVAKSLTAPITLKDGSTQSCLSLQWNLLSRLQECGKEIDKGGPHFNWSDSLDLWEQILAALENHGGMDAAGS</sequence>
<dbReference type="PANTHER" id="PTHR42307:SF2">
    <property type="entry name" value="PUP DEAMIDASE_DEPUPYLASE"/>
    <property type="match status" value="1"/>
</dbReference>
<reference evidence="1 2" key="1">
    <citation type="submission" date="2018-03" db="EMBL/GenBank/DDBJ databases">
        <title>Chitinolytic properties of Streptosporangium nondiastaticum TBG75A20.</title>
        <authorList>
            <person name="Gayathri V."/>
            <person name="Shiburaj S."/>
        </authorList>
    </citation>
    <scope>NUCLEOTIDE SEQUENCE [LARGE SCALE GENOMIC DNA]</scope>
    <source>
        <strain evidence="1 2">TBG75A20</strain>
    </source>
</reference>
<comment type="caution">
    <text evidence="1">The sequence shown here is derived from an EMBL/GenBank/DDBJ whole genome shotgun (WGS) entry which is preliminary data.</text>
</comment>
<dbReference type="InterPro" id="IPR004347">
    <property type="entry name" value="Pup_ligase/deamidase"/>
</dbReference>
<dbReference type="GO" id="GO:0019941">
    <property type="term" value="P:modification-dependent protein catabolic process"/>
    <property type="evidence" value="ECO:0007669"/>
    <property type="project" value="InterPro"/>
</dbReference>
<dbReference type="Pfam" id="PF03136">
    <property type="entry name" value="Pup_ligase"/>
    <property type="match status" value="1"/>
</dbReference>
<evidence type="ECO:0000313" key="2">
    <source>
        <dbReference type="Proteomes" id="UP000242427"/>
    </source>
</evidence>
<gene>
    <name evidence="1" type="ORF">B7P34_13485</name>
</gene>
<dbReference type="EMBL" id="PXWG01000027">
    <property type="protein sequence ID" value="PSJ28240.1"/>
    <property type="molecule type" value="Genomic_DNA"/>
</dbReference>
<dbReference type="GO" id="GO:0005524">
    <property type="term" value="F:ATP binding"/>
    <property type="evidence" value="ECO:0007669"/>
    <property type="project" value="TreeGrafter"/>
</dbReference>